<reference evidence="4" key="1">
    <citation type="submission" date="2020-01" db="EMBL/GenBank/DDBJ databases">
        <authorList>
            <consortium name="DOE Joint Genome Institute"/>
            <person name="Haridas S."/>
            <person name="Albert R."/>
            <person name="Binder M."/>
            <person name="Bloem J."/>
            <person name="Labutti K."/>
            <person name="Salamov A."/>
            <person name="Andreopoulos B."/>
            <person name="Baker S.E."/>
            <person name="Barry K."/>
            <person name="Bills G."/>
            <person name="Bluhm B.H."/>
            <person name="Cannon C."/>
            <person name="Castanera R."/>
            <person name="Culley D.E."/>
            <person name="Daum C."/>
            <person name="Ezra D."/>
            <person name="Gonzalez J.B."/>
            <person name="Henrissat B."/>
            <person name="Kuo A."/>
            <person name="Liang C."/>
            <person name="Lipzen A."/>
            <person name="Lutzoni F."/>
            <person name="Magnuson J."/>
            <person name="Mondo S."/>
            <person name="Nolan M."/>
            <person name="Ohm R."/>
            <person name="Pangilinan J."/>
            <person name="Park H.-J."/>
            <person name="Ramirez L."/>
            <person name="Alfaro M."/>
            <person name="Sun H."/>
            <person name="Tritt A."/>
            <person name="Yoshinaga Y."/>
            <person name="Zwiers L.-H."/>
            <person name="Turgeon B.G."/>
            <person name="Goodwin S.B."/>
            <person name="Spatafora J.W."/>
            <person name="Crous P.W."/>
            <person name="Grigoriev I.V."/>
        </authorList>
    </citation>
    <scope>NUCLEOTIDE SEQUENCE</scope>
    <source>
        <strain evidence="4">CBS 342.82</strain>
    </source>
</reference>
<dbReference type="InterPro" id="IPR027417">
    <property type="entry name" value="P-loop_NTPase"/>
</dbReference>
<dbReference type="SUPFAM" id="SSF48452">
    <property type="entry name" value="TPR-like"/>
    <property type="match status" value="2"/>
</dbReference>
<dbReference type="Pfam" id="PF25000">
    <property type="entry name" value="DUF7779"/>
    <property type="match status" value="1"/>
</dbReference>
<keyword evidence="3" id="KW-1185">Reference proteome</keyword>
<evidence type="ECO:0000259" key="2">
    <source>
        <dbReference type="Pfam" id="PF25000"/>
    </source>
</evidence>
<organism evidence="4">
    <name type="scientific">Dissoconium aciculare CBS 342.82</name>
    <dbReference type="NCBI Taxonomy" id="1314786"/>
    <lineage>
        <taxon>Eukaryota</taxon>
        <taxon>Fungi</taxon>
        <taxon>Dikarya</taxon>
        <taxon>Ascomycota</taxon>
        <taxon>Pezizomycotina</taxon>
        <taxon>Dothideomycetes</taxon>
        <taxon>Dothideomycetidae</taxon>
        <taxon>Mycosphaerellales</taxon>
        <taxon>Dissoconiaceae</taxon>
        <taxon>Dissoconium</taxon>
    </lineage>
</organism>
<dbReference type="PANTHER" id="PTHR35205:SF1">
    <property type="entry name" value="ZU5 DOMAIN-CONTAINING PROTEIN"/>
    <property type="match status" value="1"/>
</dbReference>
<accession>A0A6J3M5H4</accession>
<sequence length="1077" mass="121051">MSHSVPQPSFETLFESSTQQTPNSGHHIHFLILPGLRFVNQRPTRAEKEQWVKALSLDQARISKVELFNYSLAKTSPLSSASVGEWSQRLLTGLDTKKKQQSAGPHAKLVICCQGVGGGIILDHALLSANSSTLHSETPRMISGVLYICCPSYGDDVNHERLANCLTESFSTELGLRKQAPSLESTLTPDVKRILKNLKSRSKLTPTFDCHSTYVEQLTKIKSRHWFGLRKTQKSLIMGKAHVERGPGSELHSLPGDYASIADFPLGQQKDLELKLSRICLSIVDKAISVPSEPQQDVVLPIRSTKIPTRKSTTPQHCHIIQQYEHNPRFTGRKKKLEEIGLCLDPSSATGKRRELALYGIGGAGKTQTALEYVLSRRDIFQVILWAQADTRVKLNASFADFAEGLGIVRSKTKVGYQAVREQVKAHLKSLECPWIMIFDNADGEKLYNSRAQMSEDSEDSSILDDYWPRGDHGSILVTARSRASLASFTGSFCEIGRLDEADSVELLLKFAGVAGTDEDRGRAKFVCDRLGCLALGIASAGELLVAESHSLADLTRVTNEELFENSGNLAELANFRVYRNSLRIVWKIHYDKLEALSKDSMTLLQILAFLDPDKIQEDLITAAAAKSTDTRLHWLRSEQAFRRERTNLSNSTLVMRLVNSKQMQMHRLPQSYVHVRMSPQDSQAAFDMACEILQCVWPFQNYEKRHDSSLWDAQEKGVDHIAHLAERYRLSTFDEKSTPLRSGPEFARLVISAAWYCYERGLFKTAEKLLENALRFCKRYPEGSELNLADLYYTRASIDTESNQAIRALENFRKENEYLEKAKAAGLISSPSFREILSIGGLANGYMGANNPEKAEPHYKRCLAEAAKFPNAERGIYENHLATCLDIQERYSEAEAVLVEVISARASHHGPLDTTSFRTGILYQTLGNNKARQALWDEAMKAQLASKEMLSATIGTDHHRYADTLYKIGWLHWRRGIARGTAGTNEGDITAKQEYEDARETLEQAVGVYQQDEAYNIELSRTKFKLHQVFARLDMFSESQEALKDAERLRKKSMGEGWTAAQKEADYDSVVMCWSR</sequence>
<dbReference type="SUPFAM" id="SSF52540">
    <property type="entry name" value="P-loop containing nucleoside triphosphate hydrolases"/>
    <property type="match status" value="1"/>
</dbReference>
<evidence type="ECO:0000313" key="3">
    <source>
        <dbReference type="Proteomes" id="UP000504637"/>
    </source>
</evidence>
<proteinExistence type="predicted"/>
<dbReference type="GeneID" id="54364802"/>
<reference evidence="4" key="3">
    <citation type="submission" date="2025-08" db="UniProtKB">
        <authorList>
            <consortium name="RefSeq"/>
        </authorList>
    </citation>
    <scope>IDENTIFICATION</scope>
    <source>
        <strain evidence="4">CBS 342.82</strain>
    </source>
</reference>
<dbReference type="InterPro" id="IPR011990">
    <property type="entry name" value="TPR-like_helical_dom_sf"/>
</dbReference>
<dbReference type="RefSeq" id="XP_033460336.1">
    <property type="nucleotide sequence ID" value="XM_033607002.1"/>
</dbReference>
<feature type="domain" description="DUF7779" evidence="2">
    <location>
        <begin position="593"/>
        <end position="682"/>
    </location>
</feature>
<dbReference type="Gene3D" id="3.40.50.300">
    <property type="entry name" value="P-loop containing nucleotide triphosphate hydrolases"/>
    <property type="match status" value="1"/>
</dbReference>
<name>A0A6J3M5H4_9PEZI</name>
<dbReference type="OrthoDB" id="5394701at2759"/>
<gene>
    <name evidence="4" type="ORF">K489DRAFT_400657</name>
</gene>
<dbReference type="InterPro" id="IPR056681">
    <property type="entry name" value="DUF7779"/>
</dbReference>
<reference evidence="4" key="2">
    <citation type="submission" date="2020-04" db="EMBL/GenBank/DDBJ databases">
        <authorList>
            <consortium name="NCBI Genome Project"/>
        </authorList>
    </citation>
    <scope>NUCLEOTIDE SEQUENCE</scope>
    <source>
        <strain evidence="4">CBS 342.82</strain>
    </source>
</reference>
<dbReference type="AlphaFoldDB" id="A0A6J3M5H4"/>
<protein>
    <recommendedName>
        <fullName evidence="2">DUF7779 domain-containing protein</fullName>
    </recommendedName>
</protein>
<dbReference type="Gene3D" id="1.25.40.10">
    <property type="entry name" value="Tetratricopeptide repeat domain"/>
    <property type="match status" value="2"/>
</dbReference>
<dbReference type="Proteomes" id="UP000504637">
    <property type="component" value="Unplaced"/>
</dbReference>
<evidence type="ECO:0000256" key="1">
    <source>
        <dbReference type="SAM" id="MobiDB-lite"/>
    </source>
</evidence>
<evidence type="ECO:0000313" key="4">
    <source>
        <dbReference type="RefSeq" id="XP_033460336.1"/>
    </source>
</evidence>
<feature type="region of interest" description="Disordered" evidence="1">
    <location>
        <begin position="1"/>
        <end position="23"/>
    </location>
</feature>
<dbReference type="PANTHER" id="PTHR35205">
    <property type="entry name" value="NB-ARC AND TPR DOMAIN PROTEIN"/>
    <property type="match status" value="1"/>
</dbReference>